<keyword evidence="3" id="KW-1185">Reference proteome</keyword>
<dbReference type="RefSeq" id="WP_175593576.1">
    <property type="nucleotide sequence ID" value="NZ_JABWGN010000014.1"/>
</dbReference>
<feature type="compositionally biased region" description="Low complexity" evidence="1">
    <location>
        <begin position="621"/>
        <end position="634"/>
    </location>
</feature>
<protein>
    <submittedName>
        <fullName evidence="2">Uncharacterized protein</fullName>
    </submittedName>
</protein>
<feature type="region of interest" description="Disordered" evidence="1">
    <location>
        <begin position="682"/>
        <end position="706"/>
    </location>
</feature>
<evidence type="ECO:0000313" key="3">
    <source>
        <dbReference type="Proteomes" id="UP000586042"/>
    </source>
</evidence>
<dbReference type="AlphaFoldDB" id="A0A7Y6ID77"/>
<evidence type="ECO:0000313" key="2">
    <source>
        <dbReference type="EMBL" id="NUW36117.1"/>
    </source>
</evidence>
<accession>A0A7Y6ID77</accession>
<feature type="compositionally biased region" description="Polar residues" evidence="1">
    <location>
        <begin position="301"/>
        <end position="310"/>
    </location>
</feature>
<proteinExistence type="predicted"/>
<organism evidence="2 3">
    <name type="scientific">Nonomuraea montanisoli</name>
    <dbReference type="NCBI Taxonomy" id="2741721"/>
    <lineage>
        <taxon>Bacteria</taxon>
        <taxon>Bacillati</taxon>
        <taxon>Actinomycetota</taxon>
        <taxon>Actinomycetes</taxon>
        <taxon>Streptosporangiales</taxon>
        <taxon>Streptosporangiaceae</taxon>
        <taxon>Nonomuraea</taxon>
    </lineage>
</organism>
<feature type="compositionally biased region" description="Pro residues" evidence="1">
    <location>
        <begin position="693"/>
        <end position="703"/>
    </location>
</feature>
<feature type="compositionally biased region" description="Low complexity" evidence="1">
    <location>
        <begin position="210"/>
        <end position="227"/>
    </location>
</feature>
<dbReference type="Proteomes" id="UP000586042">
    <property type="component" value="Unassembled WGS sequence"/>
</dbReference>
<comment type="caution">
    <text evidence="2">The sequence shown here is derived from an EMBL/GenBank/DDBJ whole genome shotgun (WGS) entry which is preliminary data.</text>
</comment>
<feature type="compositionally biased region" description="Low complexity" evidence="1">
    <location>
        <begin position="384"/>
        <end position="416"/>
    </location>
</feature>
<name>A0A7Y6ID77_9ACTN</name>
<dbReference type="EMBL" id="JABWGN010000014">
    <property type="protein sequence ID" value="NUW36117.1"/>
    <property type="molecule type" value="Genomic_DNA"/>
</dbReference>
<feature type="compositionally biased region" description="Polar residues" evidence="1">
    <location>
        <begin position="189"/>
        <end position="199"/>
    </location>
</feature>
<feature type="region of interest" description="Disordered" evidence="1">
    <location>
        <begin position="621"/>
        <end position="665"/>
    </location>
</feature>
<feature type="compositionally biased region" description="Low complexity" evidence="1">
    <location>
        <begin position="166"/>
        <end position="187"/>
    </location>
</feature>
<sequence>MEVESSICLSDLVPALRWSRPQQVAEALGDPRLPAAWWSSVSLSRALATAGLDWICERVARLAAARWDHLPLSDLLPALSVHRVDPALPGWSDATRTAVAGLGGWQRLRRLSPADLATPSATPEVVINSVLREVLGRIQHELTQTGATAAVQAGQPEVTRPFVPRPAGASGEGAAASSGPFPAQPAAHQTGSFPAQPQSGAFPAQGEPQSGGFAAQRQAAAQQSGGFPAQGEGVPPHQTGGFPAVGPEPHQTGGFPTVGPEPHQTGGFPTVGPEPHQTGGFPAVGPEPHQTGGFPAVGPEPQQTGGTPQRDTGAFPGQPGSDTGSFPRPGAAGPQDTGALPARPGASNDTGAFARPGTAGRQDTGALPTRPGAAPTGPLPRTDAPAPNGQAPGATQPGQPAQPGQPGQPGPQVNGQRPAVPVSSPLMGDYTGAPASPAPSPVPSDMDHAMVRVVDSLFRGLDKLELAVAVHRLFAEDPVSLRTLAHKMLVDRDQLSHAQRTAEERVLHWLRSSESAPVTGHMFRLTEWLGAAATQEQLIGADPAHPVIVPSLRTPLWRVLVTLMPDRRLQDGWLVVGDIQRLQARTRQLLASQPADADVVELLGELGIRAHSAKAWLEALPPESSAQDAAAAPSPAQPLPRRTPGANGHHHRGGQPIPAAGAGSIDPSAALATLSALSGGRSPMLPSLAGAPSTPPPPIPGPSSEPRRWQRIEVTPEHLRGGPVPVPEGYAAQLGMRPGTLLSVTGPGDNAIVLVWQGHQPVFDSLQPVLMRLNARPGDQVYVTVDGYRLEAQLTG</sequence>
<gene>
    <name evidence="2" type="ORF">HTZ77_32575</name>
</gene>
<reference evidence="2 3" key="1">
    <citation type="submission" date="2020-06" db="EMBL/GenBank/DDBJ databases">
        <title>Nonomuraea sp. SMC257, a novel actinomycete isolated from soil.</title>
        <authorList>
            <person name="Chanama M."/>
        </authorList>
    </citation>
    <scope>NUCLEOTIDE SEQUENCE [LARGE SCALE GENOMIC DNA]</scope>
    <source>
        <strain evidence="2 3">SMC257</strain>
    </source>
</reference>
<evidence type="ECO:0000256" key="1">
    <source>
        <dbReference type="SAM" id="MobiDB-lite"/>
    </source>
</evidence>
<feature type="region of interest" description="Disordered" evidence="1">
    <location>
        <begin position="147"/>
        <end position="443"/>
    </location>
</feature>